<protein>
    <submittedName>
        <fullName evidence="2">Uncharacterized protein</fullName>
    </submittedName>
</protein>
<dbReference type="GeneID" id="18168193"/>
<sequence length="127" mass="14178">MGSYTACDRSPAGQAKRSQGNRWAPAAKLRRPWAKRRRAIGWVVGARGVCNDLNLSGWARDEQRVGWLVMAWREVCAMSWERAEFSPLIRGRFAGLSPARCSVGAGFGGSGYSWDLFNSRKPLLCRM</sequence>
<gene>
    <name evidence="2" type="ORF">CCM_06178</name>
</gene>
<accession>G3JJ76</accession>
<dbReference type="InParanoid" id="G3JJ76"/>
<dbReference type="HOGENOM" id="CLU_1970464_0_0_1"/>
<evidence type="ECO:0000313" key="3">
    <source>
        <dbReference type="Proteomes" id="UP000001610"/>
    </source>
</evidence>
<evidence type="ECO:0000313" key="2">
    <source>
        <dbReference type="EMBL" id="EGX92018.1"/>
    </source>
</evidence>
<keyword evidence="3" id="KW-1185">Reference proteome</keyword>
<dbReference type="AlphaFoldDB" id="G3JJ76"/>
<evidence type="ECO:0000256" key="1">
    <source>
        <dbReference type="SAM" id="MobiDB-lite"/>
    </source>
</evidence>
<reference evidence="2 3" key="1">
    <citation type="journal article" date="2011" name="Genome Biol.">
        <title>Genome sequence of the insect pathogenic fungus Cordyceps militaris, a valued traditional Chinese medicine.</title>
        <authorList>
            <person name="Zheng P."/>
            <person name="Xia Y."/>
            <person name="Xiao G."/>
            <person name="Xiong C."/>
            <person name="Hu X."/>
            <person name="Zhang S."/>
            <person name="Zheng H."/>
            <person name="Huang Y."/>
            <person name="Zhou Y."/>
            <person name="Wang S."/>
            <person name="Zhao G.P."/>
            <person name="Liu X."/>
            <person name="St Leger R.J."/>
            <person name="Wang C."/>
        </authorList>
    </citation>
    <scope>NUCLEOTIDE SEQUENCE [LARGE SCALE GENOMIC DNA]</scope>
    <source>
        <strain evidence="2 3">CM01</strain>
    </source>
</reference>
<dbReference type="KEGG" id="cmt:CCM_06178"/>
<organism evidence="2 3">
    <name type="scientific">Cordyceps militaris (strain CM01)</name>
    <name type="common">Caterpillar fungus</name>
    <dbReference type="NCBI Taxonomy" id="983644"/>
    <lineage>
        <taxon>Eukaryota</taxon>
        <taxon>Fungi</taxon>
        <taxon>Dikarya</taxon>
        <taxon>Ascomycota</taxon>
        <taxon>Pezizomycotina</taxon>
        <taxon>Sordariomycetes</taxon>
        <taxon>Hypocreomycetidae</taxon>
        <taxon>Hypocreales</taxon>
        <taxon>Cordycipitaceae</taxon>
        <taxon>Cordyceps</taxon>
    </lineage>
</organism>
<name>G3JJ76_CORMM</name>
<dbReference type="Proteomes" id="UP000001610">
    <property type="component" value="Unassembled WGS sequence"/>
</dbReference>
<dbReference type="EMBL" id="JH126402">
    <property type="protein sequence ID" value="EGX92018.1"/>
    <property type="molecule type" value="Genomic_DNA"/>
</dbReference>
<dbReference type="RefSeq" id="XP_006671382.1">
    <property type="nucleotide sequence ID" value="XM_006671319.1"/>
</dbReference>
<proteinExistence type="predicted"/>
<dbReference type="VEuPathDB" id="FungiDB:CCM_06178"/>
<feature type="region of interest" description="Disordered" evidence="1">
    <location>
        <begin position="1"/>
        <end position="26"/>
    </location>
</feature>